<feature type="chain" id="PRO_5032395464" evidence="2">
    <location>
        <begin position="24"/>
        <end position="327"/>
    </location>
</feature>
<sequence>MTPLLFCLLAAGTFWGLCQMSSAEASAEAASDSFRWSGGWLKEFKATGKYFHSKAVVLEILQLINQSKRLMNLLYMGQAFVWICVYSLLICLNAVVTPVLHFSPRVQNNTFFLVLFDAAMDTTFAAVLPVLMVTNVTITYLTTDLDMAVMDHRWRCPRALGGLYMVLGLAVGLLGMTARLRSPCWTKKWREGCCIFRFDLWGAECECAFYERRRSCSNEPLLRAMLDESRSLQVLKLHRCWMHPHFPALDKNSKLQFLYLPGNHIQELPPLSNLVHLLDLNVQENQLSHLPSLASNAALEYINVEQNLLDKLPLPICVRTVSCPCSA</sequence>
<keyword evidence="2" id="KW-0732">Signal</keyword>
<feature type="transmembrane region" description="Helical" evidence="1">
    <location>
        <begin position="112"/>
        <end position="141"/>
    </location>
</feature>
<proteinExistence type="predicted"/>
<evidence type="ECO:0000256" key="1">
    <source>
        <dbReference type="SAM" id="Phobius"/>
    </source>
</evidence>
<dbReference type="AlphaFoldDB" id="A0A812IS97"/>
<dbReference type="InterPro" id="IPR001611">
    <property type="entry name" value="Leu-rich_rpt"/>
</dbReference>
<accession>A0A812IS97</accession>
<keyword evidence="1" id="KW-1133">Transmembrane helix</keyword>
<dbReference type="EMBL" id="CAJNJA010002615">
    <property type="protein sequence ID" value="CAE7169919.1"/>
    <property type="molecule type" value="Genomic_DNA"/>
</dbReference>
<feature type="signal peptide" evidence="2">
    <location>
        <begin position="1"/>
        <end position="23"/>
    </location>
</feature>
<feature type="transmembrane region" description="Helical" evidence="1">
    <location>
        <begin position="79"/>
        <end position="100"/>
    </location>
</feature>
<keyword evidence="1" id="KW-0812">Transmembrane</keyword>
<dbReference type="Proteomes" id="UP000601435">
    <property type="component" value="Unassembled WGS sequence"/>
</dbReference>
<protein>
    <submittedName>
        <fullName evidence="3">InlI protein</fullName>
    </submittedName>
</protein>
<evidence type="ECO:0000313" key="4">
    <source>
        <dbReference type="Proteomes" id="UP000601435"/>
    </source>
</evidence>
<feature type="transmembrane region" description="Helical" evidence="1">
    <location>
        <begin position="161"/>
        <end position="180"/>
    </location>
</feature>
<dbReference type="SUPFAM" id="SSF52058">
    <property type="entry name" value="L domain-like"/>
    <property type="match status" value="1"/>
</dbReference>
<keyword evidence="4" id="KW-1185">Reference proteome</keyword>
<name>A0A812IS97_9DINO</name>
<dbReference type="Gene3D" id="3.80.10.10">
    <property type="entry name" value="Ribonuclease Inhibitor"/>
    <property type="match status" value="1"/>
</dbReference>
<dbReference type="OrthoDB" id="1904536at2759"/>
<reference evidence="3" key="1">
    <citation type="submission" date="2021-02" db="EMBL/GenBank/DDBJ databases">
        <authorList>
            <person name="Dougan E. K."/>
            <person name="Rhodes N."/>
            <person name="Thang M."/>
            <person name="Chan C."/>
        </authorList>
    </citation>
    <scope>NUCLEOTIDE SEQUENCE</scope>
</reference>
<evidence type="ECO:0000313" key="3">
    <source>
        <dbReference type="EMBL" id="CAE7169919.1"/>
    </source>
</evidence>
<evidence type="ECO:0000256" key="2">
    <source>
        <dbReference type="SAM" id="SignalP"/>
    </source>
</evidence>
<gene>
    <name evidence="3" type="primary">inlI</name>
    <name evidence="3" type="ORF">SNEC2469_LOCUS472</name>
</gene>
<dbReference type="InterPro" id="IPR032675">
    <property type="entry name" value="LRR_dom_sf"/>
</dbReference>
<organism evidence="3 4">
    <name type="scientific">Symbiodinium necroappetens</name>
    <dbReference type="NCBI Taxonomy" id="1628268"/>
    <lineage>
        <taxon>Eukaryota</taxon>
        <taxon>Sar</taxon>
        <taxon>Alveolata</taxon>
        <taxon>Dinophyceae</taxon>
        <taxon>Suessiales</taxon>
        <taxon>Symbiodiniaceae</taxon>
        <taxon>Symbiodinium</taxon>
    </lineage>
</organism>
<comment type="caution">
    <text evidence="3">The sequence shown here is derived from an EMBL/GenBank/DDBJ whole genome shotgun (WGS) entry which is preliminary data.</text>
</comment>
<dbReference type="PROSITE" id="PS51450">
    <property type="entry name" value="LRR"/>
    <property type="match status" value="1"/>
</dbReference>
<keyword evidence="1" id="KW-0472">Membrane</keyword>